<proteinExistence type="predicted"/>
<name>A0A0J9BZL8_9FIRM</name>
<dbReference type="PATRIC" id="fig|742734.4.peg.3410"/>
<gene>
    <name evidence="2" type="ORF">HMPREF9470_03183</name>
</gene>
<dbReference type="EMBL" id="ADLK01000024">
    <property type="protein sequence ID" value="KMW18273.1"/>
    <property type="molecule type" value="Genomic_DNA"/>
</dbReference>
<dbReference type="AlphaFoldDB" id="A0A0J9BZL8"/>
<dbReference type="GeneID" id="93162285"/>
<comment type="caution">
    <text evidence="2">The sequence shown here is derived from an EMBL/GenBank/DDBJ whole genome shotgun (WGS) entry which is preliminary data.</text>
</comment>
<evidence type="ECO:0000313" key="2">
    <source>
        <dbReference type="EMBL" id="KMW18273.1"/>
    </source>
</evidence>
<dbReference type="OrthoDB" id="9808584at2"/>
<dbReference type="Pfam" id="PF22746">
    <property type="entry name" value="SHOCT-like_DUF2089-C"/>
    <property type="match status" value="1"/>
</dbReference>
<protein>
    <recommendedName>
        <fullName evidence="1">YvlB/LiaX N-terminal domain-containing protein</fullName>
    </recommendedName>
</protein>
<organism evidence="2 3">
    <name type="scientific">[Clostridium] citroniae WAL-19142</name>
    <dbReference type="NCBI Taxonomy" id="742734"/>
    <lineage>
        <taxon>Bacteria</taxon>
        <taxon>Bacillati</taxon>
        <taxon>Bacillota</taxon>
        <taxon>Clostridia</taxon>
        <taxon>Lachnospirales</taxon>
        <taxon>Lachnospiraceae</taxon>
        <taxon>Enterocloster</taxon>
    </lineage>
</organism>
<feature type="domain" description="YvlB/LiaX N-terminal" evidence="1">
    <location>
        <begin position="2"/>
        <end position="28"/>
    </location>
</feature>
<evidence type="ECO:0000259" key="1">
    <source>
        <dbReference type="Pfam" id="PF22746"/>
    </source>
</evidence>
<evidence type="ECO:0000313" key="3">
    <source>
        <dbReference type="Proteomes" id="UP000037392"/>
    </source>
</evidence>
<accession>A0A0J9BZL8</accession>
<reference evidence="2 3" key="1">
    <citation type="submission" date="2011-04" db="EMBL/GenBank/DDBJ databases">
        <title>The Genome Sequence of Clostridium citroniae WAL-19142.</title>
        <authorList>
            <consortium name="The Broad Institute Genome Sequencing Platform"/>
            <person name="Earl A."/>
            <person name="Ward D."/>
            <person name="Feldgarden M."/>
            <person name="Gevers D."/>
            <person name="Warren Y.A."/>
            <person name="Tyrrell K.L."/>
            <person name="Citron D.M."/>
            <person name="Goldstein E.J."/>
            <person name="Daigneault M."/>
            <person name="Allen-Vercoe E."/>
            <person name="Young S.K."/>
            <person name="Zeng Q."/>
            <person name="Gargeya S."/>
            <person name="Fitzgerald M."/>
            <person name="Haas B."/>
            <person name="Abouelleil A."/>
            <person name="Alvarado L."/>
            <person name="Arachchi H.M."/>
            <person name="Berlin A."/>
            <person name="Brown A."/>
            <person name="Chapman S.B."/>
            <person name="Chen Z."/>
            <person name="Dunbar C."/>
            <person name="Freedman E."/>
            <person name="Gearin G."/>
            <person name="Gellesch M."/>
            <person name="Goldberg J."/>
            <person name="Griggs A."/>
            <person name="Gujja S."/>
            <person name="Heilman E.R."/>
            <person name="Heiman D."/>
            <person name="Howarth C."/>
            <person name="Larson L."/>
            <person name="Lui A."/>
            <person name="MacDonald P.J."/>
            <person name="Mehta T."/>
            <person name="Montmayeur A."/>
            <person name="Murphy C."/>
            <person name="Neiman D."/>
            <person name="Pearson M."/>
            <person name="Priest M."/>
            <person name="Roberts A."/>
            <person name="Saif S."/>
            <person name="Shea T."/>
            <person name="Shenoy N."/>
            <person name="Sisk P."/>
            <person name="Stolte C."/>
            <person name="Sykes S."/>
            <person name="White J."/>
            <person name="Yandava C."/>
            <person name="Wortman J."/>
            <person name="Nusbaum C."/>
            <person name="Birren B."/>
        </authorList>
    </citation>
    <scope>NUCLEOTIDE SEQUENCE [LARGE SCALE GENOMIC DNA]</scope>
    <source>
        <strain evidence="2 3">WAL-19142</strain>
    </source>
</reference>
<dbReference type="RefSeq" id="WP_007858818.1">
    <property type="nucleotide sequence ID" value="NZ_KQ235879.1"/>
</dbReference>
<dbReference type="Proteomes" id="UP000037392">
    <property type="component" value="Unassembled WGS sequence"/>
</dbReference>
<sequence length="128" mass="14031">MDEKLRILKMIEEGTITAEQGAELIAAMNLDSQAPETGIERINYDKKMFRIIVDSVSGDKVKVQFPVGAIKKVLKATGKLPIPEKDLQGVDLASMMEAISECLDDELEGDFVNVEAADGSTVRVYVDK</sequence>
<dbReference type="InterPro" id="IPR053959">
    <property type="entry name" value="YvlB/LiaX_N"/>
</dbReference>